<proteinExistence type="predicted"/>
<evidence type="ECO:0000256" key="1">
    <source>
        <dbReference type="ARBA" id="ARBA00023015"/>
    </source>
</evidence>
<evidence type="ECO:0000256" key="2">
    <source>
        <dbReference type="ARBA" id="ARBA00023125"/>
    </source>
</evidence>
<keyword evidence="6" id="KW-1185">Reference proteome</keyword>
<name>A0ABW8Y958_9FLAO</name>
<dbReference type="InterPro" id="IPR020449">
    <property type="entry name" value="Tscrpt_reg_AraC-type_HTH"/>
</dbReference>
<keyword evidence="1" id="KW-0805">Transcription regulation</keyword>
<comment type="caution">
    <text evidence="5">The sequence shown here is derived from an EMBL/GenBank/DDBJ whole genome shotgun (WGS) entry which is preliminary data.</text>
</comment>
<dbReference type="InterPro" id="IPR018060">
    <property type="entry name" value="HTH_AraC"/>
</dbReference>
<dbReference type="InterPro" id="IPR009057">
    <property type="entry name" value="Homeodomain-like_sf"/>
</dbReference>
<dbReference type="PANTHER" id="PTHR43280:SF32">
    <property type="entry name" value="TRANSCRIPTIONAL REGULATORY PROTEIN"/>
    <property type="match status" value="1"/>
</dbReference>
<organism evidence="5 6">
    <name type="scientific">Flavobacterium rhizophilum</name>
    <dbReference type="NCBI Taxonomy" id="3163296"/>
    <lineage>
        <taxon>Bacteria</taxon>
        <taxon>Pseudomonadati</taxon>
        <taxon>Bacteroidota</taxon>
        <taxon>Flavobacteriia</taxon>
        <taxon>Flavobacteriales</taxon>
        <taxon>Flavobacteriaceae</taxon>
        <taxon>Flavobacterium</taxon>
    </lineage>
</organism>
<dbReference type="PROSITE" id="PS01124">
    <property type="entry name" value="HTH_ARAC_FAMILY_2"/>
    <property type="match status" value="1"/>
</dbReference>
<evidence type="ECO:0000313" key="5">
    <source>
        <dbReference type="EMBL" id="MFL9836743.1"/>
    </source>
</evidence>
<dbReference type="SUPFAM" id="SSF46689">
    <property type="entry name" value="Homeodomain-like"/>
    <property type="match status" value="1"/>
</dbReference>
<dbReference type="Gene3D" id="1.10.10.60">
    <property type="entry name" value="Homeodomain-like"/>
    <property type="match status" value="1"/>
</dbReference>
<gene>
    <name evidence="5" type="ORF">ABS768_04485</name>
</gene>
<dbReference type="Proteomes" id="UP001629059">
    <property type="component" value="Unassembled WGS sequence"/>
</dbReference>
<feature type="domain" description="HTH araC/xylS-type" evidence="4">
    <location>
        <begin position="179"/>
        <end position="277"/>
    </location>
</feature>
<evidence type="ECO:0000313" key="6">
    <source>
        <dbReference type="Proteomes" id="UP001629059"/>
    </source>
</evidence>
<accession>A0ABW8Y958</accession>
<keyword evidence="2" id="KW-0238">DNA-binding</keyword>
<dbReference type="PANTHER" id="PTHR43280">
    <property type="entry name" value="ARAC-FAMILY TRANSCRIPTIONAL REGULATOR"/>
    <property type="match status" value="1"/>
</dbReference>
<dbReference type="Pfam" id="PF12833">
    <property type="entry name" value="HTH_18"/>
    <property type="match status" value="1"/>
</dbReference>
<dbReference type="RefSeq" id="WP_408073773.1">
    <property type="nucleotide sequence ID" value="NZ_JBELQB010000003.1"/>
</dbReference>
<keyword evidence="3" id="KW-0804">Transcription</keyword>
<dbReference type="EMBL" id="JBELQB010000003">
    <property type="protein sequence ID" value="MFL9836743.1"/>
    <property type="molecule type" value="Genomic_DNA"/>
</dbReference>
<dbReference type="SMART" id="SM00342">
    <property type="entry name" value="HTH_ARAC"/>
    <property type="match status" value="1"/>
</dbReference>
<evidence type="ECO:0000259" key="4">
    <source>
        <dbReference type="PROSITE" id="PS01124"/>
    </source>
</evidence>
<reference evidence="5 6" key="1">
    <citation type="submission" date="2024-06" db="EMBL/GenBank/DDBJ databases">
        <authorList>
            <person name="Kaempfer P."/>
            <person name="Viver T."/>
        </authorList>
    </citation>
    <scope>NUCLEOTIDE SEQUENCE [LARGE SCALE GENOMIC DNA]</scope>
    <source>
        <strain evidence="5 6">ST-75</strain>
    </source>
</reference>
<evidence type="ECO:0000256" key="3">
    <source>
        <dbReference type="ARBA" id="ARBA00023163"/>
    </source>
</evidence>
<protein>
    <submittedName>
        <fullName evidence="5">AraC family transcriptional regulator</fullName>
    </submittedName>
</protein>
<dbReference type="PRINTS" id="PR00032">
    <property type="entry name" value="HTHARAC"/>
</dbReference>
<sequence length="280" mass="32295">METTRENSPGEVHFWKGSHHFPSRERRTCSGDFLFIFIKSGILRAVVDGSRISCTANELVVALCRSYYQVIKYDKDISGYLVKVNWQFITDIKMSGRFIELLVSRHALKILPDRLDAVVLHRIMKLLNHYYQYLRNPNRFPKASFTAALSLLVFQAAWHQDIQAGKSESNYSRRELLTVAFFRQLIRHYREQHSVAFYAGQLCVTTGYLSRVVREVTGKTVLESITEILVSDSKFLLVGSDATIEEISEQLHFTSAGSFSRLFKKQTGMTPTRYRKSYGR</sequence>